<dbReference type="EMBL" id="CP007646">
    <property type="protein sequence ID" value="AIR09942.1"/>
    <property type="molecule type" value="Genomic_DNA"/>
</dbReference>
<evidence type="ECO:0000313" key="2">
    <source>
        <dbReference type="Proteomes" id="UP000029488"/>
    </source>
</evidence>
<dbReference type="KEGG" id="lsj:LSJ_0180c"/>
<reference evidence="1 2" key="1">
    <citation type="journal article" date="2014" name="BMC Genomics">
        <title>Unusual genome complexity in Lactobacillus salivarius JCM1046.</title>
        <authorList>
            <person name="Raftis E.J."/>
            <person name="Forde B.M."/>
            <person name="Claesson M.J."/>
            <person name="O'Toole P.W."/>
        </authorList>
    </citation>
    <scope>NUCLEOTIDE SEQUENCE [LARGE SCALE GENOMIC DNA]</scope>
    <source>
        <strain evidence="1 2">JCM1046</strain>
    </source>
</reference>
<proteinExistence type="predicted"/>
<dbReference type="Pfam" id="PF14066">
    <property type="entry name" value="DUF4256"/>
    <property type="match status" value="1"/>
</dbReference>
<dbReference type="AlphaFoldDB" id="A0A089RTI8"/>
<sequence length="184" mass="21279">MEKHVDNLISKDELLKILEDRFNQNISRHPNIKWVEIVPLLENNPERINSLSYLEASNGEPDVAVINGQLIYVDFSKESPKGRRSLCYDKDARVNRKKFPPASSVCEVCDQWQVELLTENDYHVLQEIQAVDLKTSSWLFTPDNIRQLGGAIFGDRRYDTTFIYHNGADSYYASRGFRAKLILK</sequence>
<organism evidence="1 2">
    <name type="scientific">Ligilactobacillus salivarius</name>
    <dbReference type="NCBI Taxonomy" id="1624"/>
    <lineage>
        <taxon>Bacteria</taxon>
        <taxon>Bacillati</taxon>
        <taxon>Bacillota</taxon>
        <taxon>Bacilli</taxon>
        <taxon>Lactobacillales</taxon>
        <taxon>Lactobacillaceae</taxon>
        <taxon>Ligilactobacillus</taxon>
    </lineage>
</organism>
<dbReference type="InterPro" id="IPR025352">
    <property type="entry name" value="DUF4256"/>
</dbReference>
<dbReference type="RefSeq" id="WP_034982260.1">
    <property type="nucleotide sequence ID" value="NZ_CP007646.1"/>
</dbReference>
<dbReference type="Proteomes" id="UP000029488">
    <property type="component" value="Chromosome"/>
</dbReference>
<accession>A0A089RTI8</accession>
<protein>
    <submittedName>
        <fullName evidence="1">Uncharacterized protein</fullName>
    </submittedName>
</protein>
<gene>
    <name evidence="1" type="ORF">LSJ_0180c</name>
</gene>
<evidence type="ECO:0000313" key="1">
    <source>
        <dbReference type="EMBL" id="AIR09942.1"/>
    </source>
</evidence>
<name>A0A089RTI8_9LACO</name>